<feature type="region of interest" description="Disordered" evidence="1">
    <location>
        <begin position="14"/>
        <end position="43"/>
    </location>
</feature>
<protein>
    <submittedName>
        <fullName evidence="2">Uncharacterized protein</fullName>
    </submittedName>
</protein>
<organism evidence="2 3">
    <name type="scientific">Trifolium subterraneum</name>
    <name type="common">Subterranean clover</name>
    <dbReference type="NCBI Taxonomy" id="3900"/>
    <lineage>
        <taxon>Eukaryota</taxon>
        <taxon>Viridiplantae</taxon>
        <taxon>Streptophyta</taxon>
        <taxon>Embryophyta</taxon>
        <taxon>Tracheophyta</taxon>
        <taxon>Spermatophyta</taxon>
        <taxon>Magnoliopsida</taxon>
        <taxon>eudicotyledons</taxon>
        <taxon>Gunneridae</taxon>
        <taxon>Pentapetalae</taxon>
        <taxon>rosids</taxon>
        <taxon>fabids</taxon>
        <taxon>Fabales</taxon>
        <taxon>Fabaceae</taxon>
        <taxon>Papilionoideae</taxon>
        <taxon>50 kb inversion clade</taxon>
        <taxon>NPAAA clade</taxon>
        <taxon>Hologalegina</taxon>
        <taxon>IRL clade</taxon>
        <taxon>Trifolieae</taxon>
        <taxon>Trifolium</taxon>
    </lineage>
</organism>
<gene>
    <name evidence="2" type="ORF">TSUD_159640</name>
</gene>
<evidence type="ECO:0000256" key="1">
    <source>
        <dbReference type="SAM" id="MobiDB-lite"/>
    </source>
</evidence>
<evidence type="ECO:0000313" key="2">
    <source>
        <dbReference type="EMBL" id="GAU28682.1"/>
    </source>
</evidence>
<keyword evidence="3" id="KW-1185">Reference proteome</keyword>
<evidence type="ECO:0000313" key="3">
    <source>
        <dbReference type="Proteomes" id="UP000242715"/>
    </source>
</evidence>
<reference evidence="3" key="1">
    <citation type="journal article" date="2017" name="Front. Plant Sci.">
        <title>Climate Clever Clovers: New Paradigm to Reduce the Environmental Footprint of Ruminants by Breeding Low Methanogenic Forages Utilizing Haplotype Variation.</title>
        <authorList>
            <person name="Kaur P."/>
            <person name="Appels R."/>
            <person name="Bayer P.E."/>
            <person name="Keeble-Gagnere G."/>
            <person name="Wang J."/>
            <person name="Hirakawa H."/>
            <person name="Shirasawa K."/>
            <person name="Vercoe P."/>
            <person name="Stefanova K."/>
            <person name="Durmic Z."/>
            <person name="Nichols P."/>
            <person name="Revell C."/>
            <person name="Isobe S.N."/>
            <person name="Edwards D."/>
            <person name="Erskine W."/>
        </authorList>
    </citation>
    <scope>NUCLEOTIDE SEQUENCE [LARGE SCALE GENOMIC DNA]</scope>
    <source>
        <strain evidence="3">cv. Daliak</strain>
    </source>
</reference>
<dbReference type="AlphaFoldDB" id="A0A2Z6MUQ6"/>
<dbReference type="Proteomes" id="UP000242715">
    <property type="component" value="Unassembled WGS sequence"/>
</dbReference>
<proteinExistence type="predicted"/>
<name>A0A2Z6MUQ6_TRISU</name>
<sequence>MRDLKKCQRMRAAMENQVASRPPKPVEVVSNKPQSVAPKSSERRAVGAIAFKPPVEERKMAPLVPAGKGKGLLEEGVVSSVKKTAKYSCGCPQMPIFLQALWWKLCLLRSWTKTNLQRSRD</sequence>
<dbReference type="EMBL" id="DF973377">
    <property type="protein sequence ID" value="GAU28682.1"/>
    <property type="molecule type" value="Genomic_DNA"/>
</dbReference>
<accession>A0A2Z6MUQ6</accession>